<proteinExistence type="predicted"/>
<name>A0A9J6RNT4_9GAMM</name>
<keyword evidence="1" id="KW-0812">Transmembrane</keyword>
<protein>
    <submittedName>
        <fullName evidence="2">Uncharacterized protein</fullName>
    </submittedName>
</protein>
<dbReference type="AlphaFoldDB" id="A0A9J6RNT4"/>
<comment type="caution">
    <text evidence="2">The sequence shown here is derived from an EMBL/GenBank/DDBJ whole genome shotgun (WGS) entry which is preliminary data.</text>
</comment>
<reference evidence="2 3" key="1">
    <citation type="submission" date="2022-12" db="EMBL/GenBank/DDBJ databases">
        <title>Dasania phycosphaerae sp. nov., isolated from particulate material of the south coast of Korea.</title>
        <authorList>
            <person name="Jiang Y."/>
        </authorList>
    </citation>
    <scope>NUCLEOTIDE SEQUENCE [LARGE SCALE GENOMIC DNA]</scope>
    <source>
        <strain evidence="2 3">GY-19</strain>
    </source>
</reference>
<organism evidence="2 3">
    <name type="scientific">Dasania phycosphaerae</name>
    <dbReference type="NCBI Taxonomy" id="2950436"/>
    <lineage>
        <taxon>Bacteria</taxon>
        <taxon>Pseudomonadati</taxon>
        <taxon>Pseudomonadota</taxon>
        <taxon>Gammaproteobacteria</taxon>
        <taxon>Cellvibrionales</taxon>
        <taxon>Spongiibacteraceae</taxon>
        <taxon>Dasania</taxon>
    </lineage>
</organism>
<dbReference type="Proteomes" id="UP001069090">
    <property type="component" value="Unassembled WGS sequence"/>
</dbReference>
<dbReference type="RefSeq" id="WP_258332554.1">
    <property type="nucleotide sequence ID" value="NZ_JAPTGG010000012.1"/>
</dbReference>
<feature type="transmembrane region" description="Helical" evidence="1">
    <location>
        <begin position="12"/>
        <end position="33"/>
    </location>
</feature>
<gene>
    <name evidence="2" type="ORF">O0V09_14350</name>
</gene>
<dbReference type="EMBL" id="JAPTGG010000012">
    <property type="protein sequence ID" value="MCZ0866390.1"/>
    <property type="molecule type" value="Genomic_DNA"/>
</dbReference>
<evidence type="ECO:0000313" key="2">
    <source>
        <dbReference type="EMBL" id="MCZ0866390.1"/>
    </source>
</evidence>
<keyword evidence="1" id="KW-0472">Membrane</keyword>
<keyword evidence="3" id="KW-1185">Reference proteome</keyword>
<accession>A0A9J6RNT4</accession>
<keyword evidence="1" id="KW-1133">Transmembrane helix</keyword>
<feature type="transmembrane region" description="Helical" evidence="1">
    <location>
        <begin position="45"/>
        <end position="70"/>
    </location>
</feature>
<evidence type="ECO:0000256" key="1">
    <source>
        <dbReference type="SAM" id="Phobius"/>
    </source>
</evidence>
<sequence>MIKTLLNDTRKILKLYGLGAILFFIGVGFMQWADGLLPPSLQQELVMLLGLSLAVVGFSTAMLGQCLLIVQRFKNMGKKP</sequence>
<evidence type="ECO:0000313" key="3">
    <source>
        <dbReference type="Proteomes" id="UP001069090"/>
    </source>
</evidence>